<dbReference type="SUPFAM" id="SSF50494">
    <property type="entry name" value="Trypsin-like serine proteases"/>
    <property type="match status" value="1"/>
</dbReference>
<accession>A0A1Y1L7Q7</accession>
<dbReference type="InterPro" id="IPR001314">
    <property type="entry name" value="Peptidase_S1A"/>
</dbReference>
<organism evidence="9">
    <name type="scientific">Photinus pyralis</name>
    <name type="common">Common eastern firefly</name>
    <name type="synonym">Lampyris pyralis</name>
    <dbReference type="NCBI Taxonomy" id="7054"/>
    <lineage>
        <taxon>Eukaryota</taxon>
        <taxon>Metazoa</taxon>
        <taxon>Ecdysozoa</taxon>
        <taxon>Arthropoda</taxon>
        <taxon>Hexapoda</taxon>
        <taxon>Insecta</taxon>
        <taxon>Pterygota</taxon>
        <taxon>Neoptera</taxon>
        <taxon>Endopterygota</taxon>
        <taxon>Coleoptera</taxon>
        <taxon>Polyphaga</taxon>
        <taxon>Elateriformia</taxon>
        <taxon>Elateroidea</taxon>
        <taxon>Lampyridae</taxon>
        <taxon>Lampyrinae</taxon>
        <taxon>Photinus</taxon>
    </lineage>
</organism>
<evidence type="ECO:0000256" key="6">
    <source>
        <dbReference type="ARBA" id="ARBA00023157"/>
    </source>
</evidence>
<dbReference type="Gene3D" id="2.40.10.10">
    <property type="entry name" value="Trypsin-like serine proteases"/>
    <property type="match status" value="1"/>
</dbReference>
<feature type="domain" description="Peptidase S1" evidence="8">
    <location>
        <begin position="36"/>
        <end position="272"/>
    </location>
</feature>
<dbReference type="PANTHER" id="PTHR24276">
    <property type="entry name" value="POLYSERASE-RELATED"/>
    <property type="match status" value="1"/>
</dbReference>
<dbReference type="InterPro" id="IPR001254">
    <property type="entry name" value="Trypsin_dom"/>
</dbReference>
<dbReference type="GO" id="GO:0006508">
    <property type="term" value="P:proteolysis"/>
    <property type="evidence" value="ECO:0007669"/>
    <property type="project" value="UniProtKB-KW"/>
</dbReference>
<dbReference type="InterPro" id="IPR050430">
    <property type="entry name" value="Peptidase_S1"/>
</dbReference>
<reference evidence="9" key="1">
    <citation type="journal article" date="2016" name="Sci. Rep.">
        <title>Molecular characterization of firefly nuptial gifts: a multi-omics approach sheds light on postcopulatory sexual selection.</title>
        <authorList>
            <person name="Al-Wathiqui N."/>
            <person name="Fallon T.R."/>
            <person name="South A."/>
            <person name="Weng J.K."/>
            <person name="Lewis S.M."/>
        </authorList>
    </citation>
    <scope>NUCLEOTIDE SEQUENCE</scope>
</reference>
<dbReference type="InterPro" id="IPR009003">
    <property type="entry name" value="Peptidase_S1_PA"/>
</dbReference>
<dbReference type="CDD" id="cd00190">
    <property type="entry name" value="Tryp_SPc"/>
    <property type="match status" value="1"/>
</dbReference>
<evidence type="ECO:0000259" key="8">
    <source>
        <dbReference type="PROSITE" id="PS50240"/>
    </source>
</evidence>
<comment type="subcellular location">
    <subcellularLocation>
        <location evidence="1">Secreted</location>
        <location evidence="1">Extracellular space</location>
    </subcellularLocation>
</comment>
<dbReference type="GO" id="GO:0005576">
    <property type="term" value="C:extracellular region"/>
    <property type="evidence" value="ECO:0007669"/>
    <property type="project" value="UniProtKB-SubCell"/>
</dbReference>
<evidence type="ECO:0000256" key="7">
    <source>
        <dbReference type="RuleBase" id="RU363034"/>
    </source>
</evidence>
<dbReference type="PRINTS" id="PR00722">
    <property type="entry name" value="CHYMOTRYPSIN"/>
</dbReference>
<evidence type="ECO:0000256" key="4">
    <source>
        <dbReference type="ARBA" id="ARBA00022801"/>
    </source>
</evidence>
<proteinExistence type="inferred from homology"/>
<dbReference type="FunFam" id="2.40.10.10:FF:000036">
    <property type="entry name" value="Trypsin beta"/>
    <property type="match status" value="1"/>
</dbReference>
<dbReference type="GO" id="GO:0004252">
    <property type="term" value="F:serine-type endopeptidase activity"/>
    <property type="evidence" value="ECO:0007669"/>
    <property type="project" value="InterPro"/>
</dbReference>
<evidence type="ECO:0000256" key="5">
    <source>
        <dbReference type="ARBA" id="ARBA00022825"/>
    </source>
</evidence>
<dbReference type="Pfam" id="PF00089">
    <property type="entry name" value="Trypsin"/>
    <property type="match status" value="1"/>
</dbReference>
<dbReference type="PROSITE" id="PS00135">
    <property type="entry name" value="TRYPSIN_SER"/>
    <property type="match status" value="1"/>
</dbReference>
<dbReference type="EMBL" id="GEZM01064071">
    <property type="protein sequence ID" value="JAV68838.1"/>
    <property type="molecule type" value="Transcribed_RNA"/>
</dbReference>
<dbReference type="InterPro" id="IPR033116">
    <property type="entry name" value="TRYPSIN_SER"/>
</dbReference>
<name>A0A1Y1L7Q7_PHOPY</name>
<sequence>MFQTSLVSSDKMTALRFLTLFLCFSTFCHWGLSLRIIGGHPGEVPSQVSLRWKANSMFLCGGVTLTPVYILTATHCVGELNDQNVTSPIDPDAIFVVAGQTEMEVTANSIRRDVDKIVTHSRYNDTTVENDIAMLKLDRQLPLSANSPINSIQLNTDALKVGETCVASGWGSTSPTSALSDKLMLVDLQIISQSVCSDKYNELKIKLYPGMFCAGSPNGDKDACSGDSGGPLVCQGNLVGIISSGRQCGDIRFPGVYSDVAFFGNWIQGAMKLMD</sequence>
<comment type="similarity">
    <text evidence="2">Belongs to the peptidase S1 family.</text>
</comment>
<dbReference type="PROSITE" id="PS50240">
    <property type="entry name" value="TRYPSIN_DOM"/>
    <property type="match status" value="1"/>
</dbReference>
<protein>
    <recommendedName>
        <fullName evidence="8">Peptidase S1 domain-containing protein</fullName>
    </recommendedName>
</protein>
<keyword evidence="5 7" id="KW-0720">Serine protease</keyword>
<evidence type="ECO:0000256" key="3">
    <source>
        <dbReference type="ARBA" id="ARBA00022670"/>
    </source>
</evidence>
<keyword evidence="4 7" id="KW-0378">Hydrolase</keyword>
<evidence type="ECO:0000256" key="2">
    <source>
        <dbReference type="ARBA" id="ARBA00007664"/>
    </source>
</evidence>
<dbReference type="AlphaFoldDB" id="A0A1Y1L7Q7"/>
<dbReference type="PROSITE" id="PS00134">
    <property type="entry name" value="TRYPSIN_HIS"/>
    <property type="match status" value="1"/>
</dbReference>
<dbReference type="PANTHER" id="PTHR24276:SF98">
    <property type="entry name" value="FI18310P1-RELATED"/>
    <property type="match status" value="1"/>
</dbReference>
<keyword evidence="3 7" id="KW-0645">Protease</keyword>
<evidence type="ECO:0000313" key="9">
    <source>
        <dbReference type="EMBL" id="JAV68838.1"/>
    </source>
</evidence>
<keyword evidence="6" id="KW-1015">Disulfide bond</keyword>
<dbReference type="InterPro" id="IPR043504">
    <property type="entry name" value="Peptidase_S1_PA_chymotrypsin"/>
</dbReference>
<evidence type="ECO:0000256" key="1">
    <source>
        <dbReference type="ARBA" id="ARBA00004239"/>
    </source>
</evidence>
<dbReference type="InterPro" id="IPR018114">
    <property type="entry name" value="TRYPSIN_HIS"/>
</dbReference>
<dbReference type="SMART" id="SM00020">
    <property type="entry name" value="Tryp_SPc"/>
    <property type="match status" value="1"/>
</dbReference>
<dbReference type="FunFam" id="2.40.10.10:FF:000068">
    <property type="entry name" value="transmembrane protease serine 2"/>
    <property type="match status" value="1"/>
</dbReference>